<dbReference type="EMBL" id="AHKF01000008">
    <property type="protein sequence ID" value="EIA10267.1"/>
    <property type="molecule type" value="Genomic_DNA"/>
</dbReference>
<organism evidence="1 2">
    <name type="scientific">Flavobacterium frigoris (strain PS1)</name>
    <dbReference type="NCBI Taxonomy" id="1086011"/>
    <lineage>
        <taxon>Bacteria</taxon>
        <taxon>Pseudomonadati</taxon>
        <taxon>Bacteroidota</taxon>
        <taxon>Flavobacteriia</taxon>
        <taxon>Flavobacteriales</taxon>
        <taxon>Flavobacteriaceae</taxon>
        <taxon>Flavobacterium</taxon>
    </lineage>
</organism>
<sequence>MKIKSPYLALMKTTYFTFILSKAKDIAHSRSHTETILTDLLQKKNKKKG</sequence>
<keyword evidence="2" id="KW-1185">Reference proteome</keyword>
<comment type="caution">
    <text evidence="1">The sequence shown here is derived from an EMBL/GenBank/DDBJ whole genome shotgun (WGS) entry which is preliminary data.</text>
</comment>
<dbReference type="AlphaFoldDB" id="H7FMQ5"/>
<gene>
    <name evidence="1" type="ORF">HJ01_00362</name>
</gene>
<proteinExistence type="predicted"/>
<name>H7FMQ5_FLAFP</name>
<dbReference type="Proteomes" id="UP000005566">
    <property type="component" value="Unassembled WGS sequence"/>
</dbReference>
<reference evidence="1 2" key="1">
    <citation type="journal article" date="2014" name="Acta Crystallogr. D">
        <title>Structure-based characterization and antifreeze properties of a hyperactive ice-binding protein from the Antarctic bacterium Flavobacterium frigoris PS1.</title>
        <authorList>
            <person name="Do H."/>
            <person name="Kim S.J."/>
            <person name="Kim H.J."/>
            <person name="Lee J.H."/>
        </authorList>
    </citation>
    <scope>NUCLEOTIDE SEQUENCE [LARGE SCALE GENOMIC DNA]</scope>
    <source>
        <strain evidence="1 2">PS1</strain>
    </source>
</reference>
<evidence type="ECO:0000313" key="2">
    <source>
        <dbReference type="Proteomes" id="UP000005566"/>
    </source>
</evidence>
<accession>H7FMQ5</accession>
<evidence type="ECO:0000313" key="1">
    <source>
        <dbReference type="EMBL" id="EIA10267.1"/>
    </source>
</evidence>
<protein>
    <submittedName>
        <fullName evidence="1">Uncharacterized protein</fullName>
    </submittedName>
</protein>